<dbReference type="AlphaFoldDB" id="A0A7R8CGP5"/>
<accession>A0A7R8CGP5</accession>
<evidence type="ECO:0000256" key="5">
    <source>
        <dbReference type="ARBA" id="ARBA00023159"/>
    </source>
</evidence>
<name>A0A7R8CGP5_LEPSM</name>
<dbReference type="InterPro" id="IPR021990">
    <property type="entry name" value="Mediator_Med12_LCEWAV"/>
</dbReference>
<evidence type="ECO:0000256" key="1">
    <source>
        <dbReference type="ARBA" id="ARBA00004123"/>
    </source>
</evidence>
<evidence type="ECO:0000256" key="3">
    <source>
        <dbReference type="ARBA" id="ARBA00022491"/>
    </source>
</evidence>
<evidence type="ECO:0000256" key="4">
    <source>
        <dbReference type="ARBA" id="ARBA00023015"/>
    </source>
</evidence>
<sequence>MPSVLPMPPGPNNSTTRQLIRQSEVLIKDRSTAVEVRWSTGGRGSYHSKTSNNISATLSILEDLDSYCFEKMDSASNTLESLYSRLFKGSECRDLEDPIIVHTLCTWAVTSKRSGDHRAFVVAKILEQKQIELLSRDNEEHNIDADSSMRHVLLYGAGKVKDDAARNCKKLSKELLKLFSKKLSIDVSDGGKAKKQAKSEFLFESVTQKFQSLSYYDQHSISHQCGQTIVETLSVFCNLNGSYLPISDYVLFLFDLAGLSLNIQGLLDWCLLILKELPGVENQLIERPFYIQQNSVAIPSLLKAWDDVKDNSPTKNESEIGARVSCHLLLRLFKGIEPFQPMYYTMGSPQPMPRPSTHASGIRCSSDRHLLAAAHRNITVGAIIAVLCEVPDDLLRNGTLLDPMLSSKQAQTLLRLICSGSGSSYFAGTESPRKSIVTILNNLDEWNLRARLIFLIGWIMSPELLSTCFQYSDNIKDELNPPEPKKIKICENRKNVKVLKVAVEFLEVGGIYGRLSWSKPYKGYMPLLGLILTCIRELDSESKDKKDRIDREELKDNLLSLVGGGLFDTIMSSNNSVNEWSSLLSQLIARGVIDLTNNADVFTNALDMLTVLVHSTLVSDREANNIDKTGDDTRKYGQYNTLVKKLKREIGDRSSPSIVYLKQLLPIPKVPCDVIISEQFGYVSDIKHERKKIEILKCLPRVELNRHCRNSVSNVNSSYSGQINGPRHLVFSTTSGHNATKGTTISHAFKTNVSSYPSSNQYHSQTPQYRTQNSSGIANGSSAIYQNPNLIPTSNSSSYNTINQQYNANNFNATFTKAGNPC</sequence>
<feature type="region of interest" description="Disordered" evidence="8">
    <location>
        <begin position="756"/>
        <end position="781"/>
    </location>
</feature>
<dbReference type="GO" id="GO:0003713">
    <property type="term" value="F:transcription coactivator activity"/>
    <property type="evidence" value="ECO:0007669"/>
    <property type="project" value="TreeGrafter"/>
</dbReference>
<evidence type="ECO:0000256" key="2">
    <source>
        <dbReference type="ARBA" id="ARBA00010289"/>
    </source>
</evidence>
<comment type="subcellular location">
    <subcellularLocation>
        <location evidence="1">Nucleus</location>
    </subcellularLocation>
</comment>
<keyword evidence="11" id="KW-1185">Reference proteome</keyword>
<dbReference type="PANTHER" id="PTHR46007:SF11">
    <property type="entry name" value="MEDIATOR OF RNA POLYMERASE II TRANSCRIPTION SUBUNIT 12"/>
    <property type="match status" value="1"/>
</dbReference>
<keyword evidence="3" id="KW-0678">Repressor</keyword>
<proteinExistence type="inferred from homology"/>
<keyword evidence="5" id="KW-0010">Activator</keyword>
<organism evidence="10 11">
    <name type="scientific">Lepeophtheirus salmonis</name>
    <name type="common">Salmon louse</name>
    <name type="synonym">Caligus salmonis</name>
    <dbReference type="NCBI Taxonomy" id="72036"/>
    <lineage>
        <taxon>Eukaryota</taxon>
        <taxon>Metazoa</taxon>
        <taxon>Ecdysozoa</taxon>
        <taxon>Arthropoda</taxon>
        <taxon>Crustacea</taxon>
        <taxon>Multicrustacea</taxon>
        <taxon>Hexanauplia</taxon>
        <taxon>Copepoda</taxon>
        <taxon>Siphonostomatoida</taxon>
        <taxon>Caligidae</taxon>
        <taxon>Lepeophtheirus</taxon>
    </lineage>
</organism>
<reference evidence="10" key="1">
    <citation type="submission" date="2021-02" db="EMBL/GenBank/DDBJ databases">
        <authorList>
            <person name="Bekaert M."/>
        </authorList>
    </citation>
    <scope>NUCLEOTIDE SEQUENCE</scope>
    <source>
        <strain evidence="10">IoA-00</strain>
    </source>
</reference>
<protein>
    <submittedName>
        <fullName evidence="10">MED12</fullName>
    </submittedName>
</protein>
<gene>
    <name evidence="10" type="ORF">LSAA_3702</name>
</gene>
<dbReference type="GO" id="GO:0045944">
    <property type="term" value="P:positive regulation of transcription by RNA polymerase II"/>
    <property type="evidence" value="ECO:0007669"/>
    <property type="project" value="TreeGrafter"/>
</dbReference>
<dbReference type="Pfam" id="PF12145">
    <property type="entry name" value="Med12-LCEWAV"/>
    <property type="match status" value="1"/>
</dbReference>
<dbReference type="EMBL" id="HG994591">
    <property type="protein sequence ID" value="CAF2817740.1"/>
    <property type="molecule type" value="Genomic_DNA"/>
</dbReference>
<evidence type="ECO:0000313" key="11">
    <source>
        <dbReference type="Proteomes" id="UP000675881"/>
    </source>
</evidence>
<dbReference type="Proteomes" id="UP000675881">
    <property type="component" value="Chromosome 12"/>
</dbReference>
<feature type="domain" description="Mediator complex subunit Med12 LCEWAV-domain" evidence="9">
    <location>
        <begin position="2"/>
        <end position="151"/>
    </location>
</feature>
<dbReference type="OrthoDB" id="20828at2759"/>
<evidence type="ECO:0000313" key="10">
    <source>
        <dbReference type="EMBL" id="CAF2817740.1"/>
    </source>
</evidence>
<dbReference type="PANTHER" id="PTHR46007">
    <property type="entry name" value="MEDIATOR OF RNA POLYMERASE II TRANSCRIPTION SUBUNIT 12"/>
    <property type="match status" value="1"/>
</dbReference>
<evidence type="ECO:0000259" key="9">
    <source>
        <dbReference type="Pfam" id="PF12145"/>
    </source>
</evidence>
<evidence type="ECO:0000256" key="7">
    <source>
        <dbReference type="ARBA" id="ARBA00023242"/>
    </source>
</evidence>
<evidence type="ECO:0000256" key="6">
    <source>
        <dbReference type="ARBA" id="ARBA00023163"/>
    </source>
</evidence>
<keyword evidence="6" id="KW-0804">Transcription</keyword>
<keyword evidence="4" id="KW-0805">Transcription regulation</keyword>
<evidence type="ECO:0000256" key="8">
    <source>
        <dbReference type="SAM" id="MobiDB-lite"/>
    </source>
</evidence>
<comment type="similarity">
    <text evidence="2">Belongs to the Mediator complex subunit 12 family.</text>
</comment>
<keyword evidence="7" id="KW-0539">Nucleus</keyword>
<dbReference type="GO" id="GO:0016592">
    <property type="term" value="C:mediator complex"/>
    <property type="evidence" value="ECO:0007669"/>
    <property type="project" value="TreeGrafter"/>
</dbReference>
<dbReference type="InterPro" id="IPR051647">
    <property type="entry name" value="Mediator_comp_sub12"/>
</dbReference>